<evidence type="ECO:0000313" key="3">
    <source>
        <dbReference type="Proteomes" id="UP000182649"/>
    </source>
</evidence>
<reference evidence="3" key="1">
    <citation type="submission" date="2016-10" db="EMBL/GenBank/DDBJ databases">
        <authorList>
            <person name="Varghese N."/>
            <person name="Submissions S."/>
        </authorList>
    </citation>
    <scope>NUCLEOTIDE SEQUENCE [LARGE SCALE GENOMIC DNA]</scope>
    <source>
        <strain evidence="3">Nl14</strain>
    </source>
</reference>
<evidence type="ECO:0000313" key="2">
    <source>
        <dbReference type="EMBL" id="SFU69480.1"/>
    </source>
</evidence>
<evidence type="ECO:0000313" key="4">
    <source>
        <dbReference type="Proteomes" id="UP000244152"/>
    </source>
</evidence>
<reference evidence="1 4" key="3">
    <citation type="submission" date="2018-04" db="EMBL/GenBank/DDBJ databases">
        <title>Active sludge and wastewater microbial communities from Klosterneuburg, Austria.</title>
        <authorList>
            <person name="Wagner M."/>
        </authorList>
    </citation>
    <scope>NUCLEOTIDE SEQUENCE [LARGE SCALE GENOMIC DNA]</scope>
    <source>
        <strain evidence="1 4">Nl12</strain>
    </source>
</reference>
<accession>A0A1I7I9G7</accession>
<dbReference type="Proteomes" id="UP000182649">
    <property type="component" value="Unassembled WGS sequence"/>
</dbReference>
<dbReference type="OrthoDB" id="8450247at2"/>
<gene>
    <name evidence="1" type="ORF">C8R21_11024</name>
    <name evidence="2" type="ORF">SAMN05216417_11623</name>
</gene>
<protein>
    <submittedName>
        <fullName evidence="2">Uncharacterized protein</fullName>
    </submittedName>
</protein>
<dbReference type="Proteomes" id="UP000244152">
    <property type="component" value="Unassembled WGS sequence"/>
</dbReference>
<dbReference type="EMBL" id="FPBZ01000016">
    <property type="protein sequence ID" value="SFU69480.1"/>
    <property type="molecule type" value="Genomic_DNA"/>
</dbReference>
<dbReference type="EMBL" id="QAOK01000010">
    <property type="protein sequence ID" value="PTQ81291.1"/>
    <property type="molecule type" value="Genomic_DNA"/>
</dbReference>
<reference evidence="2" key="2">
    <citation type="submission" date="2016-10" db="EMBL/GenBank/DDBJ databases">
        <authorList>
            <person name="de Groot N.N."/>
        </authorList>
    </citation>
    <scope>NUCLEOTIDE SEQUENCE [LARGE SCALE GENOMIC DNA]</scope>
    <source>
        <strain evidence="2">Nl14</strain>
    </source>
</reference>
<sequence>MQATQPTNQPAQTPNLYQLSGKNLNITYSTSGIDGKPHFSYQDLQQTLDFTGDEIRSVETEIGTLVSVTIRMTVDTGGTTFSLLLPRIQIPGEQTVPVRTIGITTLHRFSVLPISGQRDFYTVTRLRGSAERVFF</sequence>
<name>A0A1I7I9G7_9PROT</name>
<evidence type="ECO:0000313" key="1">
    <source>
        <dbReference type="EMBL" id="PTQ81291.1"/>
    </source>
</evidence>
<proteinExistence type="predicted"/>
<dbReference type="RefSeq" id="WP_074975505.1">
    <property type="nucleotide sequence ID" value="NZ_FPBZ01000016.1"/>
</dbReference>
<organism evidence="2 3">
    <name type="scientific">Nitrosospira multiformis</name>
    <dbReference type="NCBI Taxonomy" id="1231"/>
    <lineage>
        <taxon>Bacteria</taxon>
        <taxon>Pseudomonadati</taxon>
        <taxon>Pseudomonadota</taxon>
        <taxon>Betaproteobacteria</taxon>
        <taxon>Nitrosomonadales</taxon>
        <taxon>Nitrosomonadaceae</taxon>
        <taxon>Nitrosospira</taxon>
    </lineage>
</organism>
<dbReference type="AlphaFoldDB" id="A0A1I7I9G7"/>